<evidence type="ECO:0000256" key="1">
    <source>
        <dbReference type="ARBA" id="ARBA00001412"/>
    </source>
</evidence>
<evidence type="ECO:0000256" key="5">
    <source>
        <dbReference type="ARBA" id="ARBA00023295"/>
    </source>
</evidence>
<evidence type="ECO:0000256" key="3">
    <source>
        <dbReference type="ARBA" id="ARBA00012756"/>
    </source>
</evidence>
<keyword evidence="12" id="KW-1185">Reference proteome</keyword>
<evidence type="ECO:0000313" key="12">
    <source>
        <dbReference type="Proteomes" id="UP001055940"/>
    </source>
</evidence>
<feature type="domain" description="Glycoside hydrolase family 42 N-terminal" evidence="8">
    <location>
        <begin position="9"/>
        <end position="380"/>
    </location>
</feature>
<dbReference type="Gene3D" id="2.60.40.1180">
    <property type="entry name" value="Golgi alpha-mannosidase II"/>
    <property type="match status" value="1"/>
</dbReference>
<feature type="domain" description="Beta-galactosidase trimerisation" evidence="9">
    <location>
        <begin position="392"/>
        <end position="585"/>
    </location>
</feature>
<feature type="region of interest" description="Disordered" evidence="7">
    <location>
        <begin position="589"/>
        <end position="616"/>
    </location>
</feature>
<dbReference type="EC" id="3.2.1.23" evidence="3 6"/>
<dbReference type="InterPro" id="IPR029062">
    <property type="entry name" value="Class_I_gatase-like"/>
</dbReference>
<feature type="domain" description="Beta-galactosidase C-terminal" evidence="10">
    <location>
        <begin position="618"/>
        <end position="677"/>
    </location>
</feature>
<accession>A0ABY5D9U8</accession>
<organism evidence="11 12">
    <name type="scientific">Nocardiopsis exhalans</name>
    <dbReference type="NCBI Taxonomy" id="163604"/>
    <lineage>
        <taxon>Bacteria</taxon>
        <taxon>Bacillati</taxon>
        <taxon>Actinomycetota</taxon>
        <taxon>Actinomycetes</taxon>
        <taxon>Streptosporangiales</taxon>
        <taxon>Nocardiopsidaceae</taxon>
        <taxon>Nocardiopsis</taxon>
    </lineage>
</organism>
<dbReference type="InterPro" id="IPR013780">
    <property type="entry name" value="Glyco_hydro_b"/>
</dbReference>
<gene>
    <name evidence="11" type="ORF">NE857_32390</name>
</gene>
<evidence type="ECO:0000256" key="6">
    <source>
        <dbReference type="PIRNR" id="PIRNR001084"/>
    </source>
</evidence>
<keyword evidence="4 6" id="KW-0378">Hydrolase</keyword>
<evidence type="ECO:0000256" key="4">
    <source>
        <dbReference type="ARBA" id="ARBA00022801"/>
    </source>
</evidence>
<dbReference type="Proteomes" id="UP001055940">
    <property type="component" value="Chromosome"/>
</dbReference>
<evidence type="ECO:0000256" key="2">
    <source>
        <dbReference type="ARBA" id="ARBA00005940"/>
    </source>
</evidence>
<dbReference type="Pfam" id="PF08533">
    <property type="entry name" value="Glyco_hydro_42C"/>
    <property type="match status" value="1"/>
</dbReference>
<evidence type="ECO:0000259" key="10">
    <source>
        <dbReference type="Pfam" id="PF08533"/>
    </source>
</evidence>
<dbReference type="Pfam" id="PF08532">
    <property type="entry name" value="Glyco_hydro_42M"/>
    <property type="match status" value="1"/>
</dbReference>
<dbReference type="Gene3D" id="3.20.20.80">
    <property type="entry name" value="Glycosidases"/>
    <property type="match status" value="1"/>
</dbReference>
<dbReference type="PIRSF" id="PIRSF001084">
    <property type="entry name" value="B-galactosidase"/>
    <property type="match status" value="1"/>
</dbReference>
<comment type="catalytic activity">
    <reaction evidence="1 6">
        <text>Hydrolysis of terminal non-reducing beta-D-galactose residues in beta-D-galactosides.</text>
        <dbReference type="EC" id="3.2.1.23"/>
    </reaction>
</comment>
<keyword evidence="5 6" id="KW-0326">Glycosidase</keyword>
<comment type="similarity">
    <text evidence="2 6">Belongs to the glycosyl hydrolase 42 family.</text>
</comment>
<evidence type="ECO:0000259" key="8">
    <source>
        <dbReference type="Pfam" id="PF02449"/>
    </source>
</evidence>
<dbReference type="CDD" id="cd03143">
    <property type="entry name" value="A4_beta-galactosidase_middle_domain"/>
    <property type="match status" value="1"/>
</dbReference>
<dbReference type="InterPro" id="IPR003476">
    <property type="entry name" value="Glyco_hydro_42"/>
</dbReference>
<protein>
    <recommendedName>
        <fullName evidence="3 6">Beta-galactosidase</fullName>
        <shortName evidence="6">Beta-gal</shortName>
        <ecNumber evidence="3 6">3.2.1.23</ecNumber>
    </recommendedName>
</protein>
<dbReference type="Pfam" id="PF02449">
    <property type="entry name" value="Glyco_hydro_42"/>
    <property type="match status" value="1"/>
</dbReference>
<proteinExistence type="inferred from homology"/>
<dbReference type="PANTHER" id="PTHR36447">
    <property type="entry name" value="BETA-GALACTOSIDASE GANA"/>
    <property type="match status" value="1"/>
</dbReference>
<sequence>MSVLWFGGDHNPEQWPEDVRVQDTELMRRAGVNLVTVGVFSWALLEPREGEFDFGWLDRELDRLDEAGVGVCLATPTASPPPWFGAAHPDAVPVTDQGVRLTHGSRDTYDVTAPAYRAACERIVRALAERYSAHPALRLWHVHNEYGTWSHSAHADRAFRQWLRRRHGDLAALNEAWTTAFWSQHYSDWEHVQTPRATQYLANPAHVLDFRRFLSDAMLDHYLAQRSVLKAASPAVPVTTNWAFGDWVPVDPWKWAEHVDLVAVDDYPSAPGAGAAAQTAFAADLARSYAARVPGGGRPWLLAEQAAGVVYTPGRTVAKAPGEIMRHSLSHVARGSRGAMFFQWRASRGGSEQWYSGMVPHAGPDSRVFREVCELGAALPRIRGVADAPVRADAAITWDPESWWAMGAASLPDSGLDYLEAVRQVHRVLWRAGRTADFVRPDRPLPRVPLLVVPSLYLMSDQASEHLTEYVEGGGTLVVTPFSGIADPRGTVRTGGYPGALRELLGVRVEELRPAPDTEQFDTGLGPVRGWTEAVRLTGAEAVAVHRSGPFSGEPVLTRNRRGSGTAWYLSVRLDDAALGALLAGVGPQGSGPQATAGDLRPAPGPAGGPDAGEPGAGVEVVRRTEGNLVWVFVLNHTETPYRADPASLGLAPGAVDLLTDTAAEGMTVRGGGVAVLHGRLSP</sequence>
<dbReference type="InterPro" id="IPR013529">
    <property type="entry name" value="Glyco_hydro_42_N"/>
</dbReference>
<reference evidence="11" key="1">
    <citation type="submission" date="2022-06" db="EMBL/GenBank/DDBJ databases">
        <authorList>
            <person name="Ping M."/>
        </authorList>
    </citation>
    <scope>NUCLEOTIDE SEQUENCE</scope>
    <source>
        <strain evidence="11">JCM11759T</strain>
    </source>
</reference>
<dbReference type="RefSeq" id="WP_254419024.1">
    <property type="nucleotide sequence ID" value="NZ_BAAAJB010000018.1"/>
</dbReference>
<dbReference type="Gene3D" id="3.40.50.880">
    <property type="match status" value="1"/>
</dbReference>
<evidence type="ECO:0000259" key="9">
    <source>
        <dbReference type="Pfam" id="PF08532"/>
    </source>
</evidence>
<evidence type="ECO:0000256" key="7">
    <source>
        <dbReference type="SAM" id="MobiDB-lite"/>
    </source>
</evidence>
<dbReference type="PANTHER" id="PTHR36447:SF1">
    <property type="entry name" value="BETA-GALACTOSIDASE GANA"/>
    <property type="match status" value="1"/>
</dbReference>
<dbReference type="InterPro" id="IPR017853">
    <property type="entry name" value="GH"/>
</dbReference>
<dbReference type="SUPFAM" id="SSF51445">
    <property type="entry name" value="(Trans)glycosidases"/>
    <property type="match status" value="1"/>
</dbReference>
<dbReference type="EMBL" id="CP099837">
    <property type="protein sequence ID" value="USY19871.1"/>
    <property type="molecule type" value="Genomic_DNA"/>
</dbReference>
<name>A0ABY5D9U8_9ACTN</name>
<evidence type="ECO:0000313" key="11">
    <source>
        <dbReference type="EMBL" id="USY19871.1"/>
    </source>
</evidence>
<dbReference type="InterPro" id="IPR013738">
    <property type="entry name" value="Beta_galactosidase_Trimer"/>
</dbReference>
<dbReference type="InterPro" id="IPR013739">
    <property type="entry name" value="Beta_galactosidase_C"/>
</dbReference>
<dbReference type="SUPFAM" id="SSF52317">
    <property type="entry name" value="Class I glutamine amidotransferase-like"/>
    <property type="match status" value="1"/>
</dbReference>